<comment type="similarity">
    <text evidence="2">Belongs to the zinc-containing alcohol dehydrogenase family.</text>
</comment>
<dbReference type="SUPFAM" id="SSF51735">
    <property type="entry name" value="NAD(P)-binding Rossmann-fold domains"/>
    <property type="match status" value="1"/>
</dbReference>
<keyword evidence="12" id="KW-1185">Reference proteome</keyword>
<dbReference type="SUPFAM" id="SSF50129">
    <property type="entry name" value="GroES-like"/>
    <property type="match status" value="1"/>
</dbReference>
<evidence type="ECO:0000259" key="9">
    <source>
        <dbReference type="Pfam" id="PF00107"/>
    </source>
</evidence>
<proteinExistence type="inferred from homology"/>
<dbReference type="Proteomes" id="UP000469215">
    <property type="component" value="Unassembled WGS sequence"/>
</dbReference>
<evidence type="ECO:0000313" key="11">
    <source>
        <dbReference type="EMBL" id="MYM19733.1"/>
    </source>
</evidence>
<dbReference type="Gene3D" id="3.40.50.720">
    <property type="entry name" value="NAD(P)-binding Rossmann-like Domain"/>
    <property type="match status" value="1"/>
</dbReference>
<evidence type="ECO:0000259" key="10">
    <source>
        <dbReference type="Pfam" id="PF08240"/>
    </source>
</evidence>
<evidence type="ECO:0000256" key="5">
    <source>
        <dbReference type="ARBA" id="ARBA00022833"/>
    </source>
</evidence>
<evidence type="ECO:0000256" key="8">
    <source>
        <dbReference type="SAM" id="MobiDB-lite"/>
    </source>
</evidence>
<evidence type="ECO:0000256" key="1">
    <source>
        <dbReference type="ARBA" id="ARBA00001947"/>
    </source>
</evidence>
<protein>
    <recommendedName>
        <fullName evidence="3">alcohol dehydrogenase</fullName>
        <ecNumber evidence="3">1.1.1.1</ecNumber>
    </recommendedName>
</protein>
<dbReference type="GO" id="GO:0046872">
    <property type="term" value="F:metal ion binding"/>
    <property type="evidence" value="ECO:0007669"/>
    <property type="project" value="UniProtKB-KW"/>
</dbReference>
<keyword evidence="4" id="KW-0479">Metal-binding</keyword>
<feature type="domain" description="Alcohol dehydrogenase-like N-terminal" evidence="10">
    <location>
        <begin position="50"/>
        <end position="170"/>
    </location>
</feature>
<dbReference type="PANTHER" id="PTHR42940:SF3">
    <property type="entry name" value="ALCOHOL DEHYDROGENASE 1-RELATED"/>
    <property type="match status" value="1"/>
</dbReference>
<dbReference type="PANTHER" id="PTHR42940">
    <property type="entry name" value="ALCOHOL DEHYDROGENASE 1-RELATED"/>
    <property type="match status" value="1"/>
</dbReference>
<comment type="caution">
    <text evidence="11">The sequence shown here is derived from an EMBL/GenBank/DDBJ whole genome shotgun (WGS) entry which is preliminary data.</text>
</comment>
<feature type="region of interest" description="Disordered" evidence="8">
    <location>
        <begin position="1"/>
        <end position="26"/>
    </location>
</feature>
<feature type="compositionally biased region" description="Polar residues" evidence="8">
    <location>
        <begin position="15"/>
        <end position="26"/>
    </location>
</feature>
<evidence type="ECO:0000256" key="6">
    <source>
        <dbReference type="ARBA" id="ARBA00023002"/>
    </source>
</evidence>
<dbReference type="CDD" id="cd08231">
    <property type="entry name" value="MDR_TM0436_like"/>
    <property type="match status" value="1"/>
</dbReference>
<dbReference type="GO" id="GO:0004022">
    <property type="term" value="F:alcohol dehydrogenase (NAD+) activity"/>
    <property type="evidence" value="ECO:0007669"/>
    <property type="project" value="UniProtKB-EC"/>
</dbReference>
<reference evidence="11 12" key="1">
    <citation type="submission" date="2020-01" db="EMBL/GenBank/DDBJ databases">
        <authorList>
            <person name="Deng T."/>
        </authorList>
    </citation>
    <scope>NUCLEOTIDE SEQUENCE [LARGE SCALE GENOMIC DNA]</scope>
    <source>
        <strain evidence="11 12">5221</strain>
    </source>
</reference>
<dbReference type="InterPro" id="IPR013149">
    <property type="entry name" value="ADH-like_C"/>
</dbReference>
<evidence type="ECO:0000313" key="12">
    <source>
        <dbReference type="Proteomes" id="UP000469215"/>
    </source>
</evidence>
<dbReference type="GO" id="GO:0005737">
    <property type="term" value="C:cytoplasm"/>
    <property type="evidence" value="ECO:0007669"/>
    <property type="project" value="TreeGrafter"/>
</dbReference>
<dbReference type="NCBIfam" id="TIGR03366">
    <property type="entry name" value="HpnZ_proposed"/>
    <property type="match status" value="1"/>
</dbReference>
<dbReference type="Gene3D" id="3.90.180.10">
    <property type="entry name" value="Medium-chain alcohol dehydrogenases, catalytic domain"/>
    <property type="match status" value="1"/>
</dbReference>
<dbReference type="InterPro" id="IPR013154">
    <property type="entry name" value="ADH-like_N"/>
</dbReference>
<organism evidence="11 12">
    <name type="scientific">Brevibacterium rongguiense</name>
    <dbReference type="NCBI Taxonomy" id="2695267"/>
    <lineage>
        <taxon>Bacteria</taxon>
        <taxon>Bacillati</taxon>
        <taxon>Actinomycetota</taxon>
        <taxon>Actinomycetes</taxon>
        <taxon>Micrococcales</taxon>
        <taxon>Brevibacteriaceae</taxon>
        <taxon>Brevibacterium</taxon>
    </lineage>
</organism>
<keyword evidence="5" id="KW-0862">Zinc</keyword>
<name>A0A6N9H704_9MICO</name>
<gene>
    <name evidence="11" type="ORF">GSY69_07065</name>
</gene>
<dbReference type="EMBL" id="WWEQ01000023">
    <property type="protein sequence ID" value="MYM19733.1"/>
    <property type="molecule type" value="Genomic_DNA"/>
</dbReference>
<evidence type="ECO:0000256" key="2">
    <source>
        <dbReference type="ARBA" id="ARBA00008072"/>
    </source>
</evidence>
<dbReference type="AlphaFoldDB" id="A0A6N9H704"/>
<accession>A0A6N9H704</accession>
<comment type="cofactor">
    <cofactor evidence="1">
        <name>Zn(2+)</name>
        <dbReference type="ChEBI" id="CHEBI:29105"/>
    </cofactor>
</comment>
<evidence type="ECO:0000256" key="7">
    <source>
        <dbReference type="ARBA" id="ARBA00023027"/>
    </source>
</evidence>
<evidence type="ECO:0000256" key="3">
    <source>
        <dbReference type="ARBA" id="ARBA00013190"/>
    </source>
</evidence>
<keyword evidence="6" id="KW-0560">Oxidoreductase</keyword>
<feature type="domain" description="Alcohol dehydrogenase-like C-terminal" evidence="9">
    <location>
        <begin position="211"/>
        <end position="335"/>
    </location>
</feature>
<dbReference type="InterPro" id="IPR036291">
    <property type="entry name" value="NAD(P)-bd_dom_sf"/>
</dbReference>
<dbReference type="Pfam" id="PF08240">
    <property type="entry name" value="ADH_N"/>
    <property type="match status" value="1"/>
</dbReference>
<sequence>MAPRRKGRLMEQERTAQSAHTRTPDATATAAVWSGDALTIERLALPRLAPGEVLVRTELATICGSDLHTLNGDRQTPVPTILGHEAIGEVIALEGEPRCTDGTPLALSDRVTWTIGTACGECDRCAAGLSQKCESVRKYGHEAMDDHWSLSGGFASHIHLLPGTGLVRVPPDMEAALAAPANCATATVAGAARRVALDARDTVVVMGCGMLGLTAIAYARDRGCSTVIASDVDPRRLRLAREFGATATATPKALGDAVGRERGADVVFELSGSHRAVQAALGLVAIGGRIALVGSVSPGPAVQVDPSSVVKNLTSIVGCHNYRADDLEDAIGFLQRSAVRDGLARLVSTPWPLAEIVEAVGAANAGTHPRVAVDPR</sequence>
<dbReference type="InterPro" id="IPR017743">
    <property type="entry name" value="ADH_phosphonate_catab-assoc"/>
</dbReference>
<dbReference type="InterPro" id="IPR011032">
    <property type="entry name" value="GroES-like_sf"/>
</dbReference>
<keyword evidence="7" id="KW-0520">NAD</keyword>
<dbReference type="Pfam" id="PF00107">
    <property type="entry name" value="ADH_zinc_N"/>
    <property type="match status" value="1"/>
</dbReference>
<dbReference type="EC" id="1.1.1.1" evidence="3"/>
<evidence type="ECO:0000256" key="4">
    <source>
        <dbReference type="ARBA" id="ARBA00022723"/>
    </source>
</evidence>